<keyword evidence="1" id="KW-0812">Transmembrane</keyword>
<dbReference type="PANTHER" id="PTHR23026">
    <property type="entry name" value="NADPH NITROREDUCTASE"/>
    <property type="match status" value="1"/>
</dbReference>
<dbReference type="Proteomes" id="UP000257039">
    <property type="component" value="Unassembled WGS sequence"/>
</dbReference>
<dbReference type="InterPro" id="IPR000415">
    <property type="entry name" value="Nitroreductase-like"/>
</dbReference>
<dbReference type="RefSeq" id="WP_094788335.1">
    <property type="nucleotide sequence ID" value="NZ_NDXW01000001.1"/>
</dbReference>
<accession>A0A4P9VPH7</accession>
<evidence type="ECO:0000313" key="3">
    <source>
        <dbReference type="Proteomes" id="UP000257039"/>
    </source>
</evidence>
<keyword evidence="1" id="KW-1133">Transmembrane helix</keyword>
<sequence>MNQKLLDAVNNAIEIARWAPSSHNCQPWKVITLESAGKQYDVLLDKPLKSNELLCCLALDKKRQLNALPSLRFEMYVSCGLFLGLFWLAVTQQKVRCRFHWLCDTELNLSWLQLASEHESELLVAMTLSTEDFEADNEYQVSRTTSRLNQLLELVSTRRTFRGLFQDDLFDQETISNLLSNHWPQLLTGLEASAHFEQDIDHIHGVTQLVAKYAALDFSSYRAWKETYRYLRFDLQDNAEDGFYLQSLFGPMPKRKIKFYEYILSPLVMQMLRLVNVPQHMATELSKLVDKSAQLLIIKLNKEHLSKRNLVMTGARLMEIWLQAHHMGVALHPISVLLQHDEPRETLQSLLQCHNERIVFVARAGYINTAASVSPRRPVQSIHTAVGS</sequence>
<dbReference type="AlphaFoldDB" id="A0A4P9VPH7"/>
<dbReference type="PANTHER" id="PTHR23026:SF123">
    <property type="entry name" value="NAD(P)H NITROREDUCTASE RV3131-RELATED"/>
    <property type="match status" value="1"/>
</dbReference>
<comment type="caution">
    <text evidence="2">The sequence shown here is derived from an EMBL/GenBank/DDBJ whole genome shotgun (WGS) entry which is preliminary data.</text>
</comment>
<organism evidence="2 3">
    <name type="scientific">Zooshikella ganghwensis</name>
    <dbReference type="NCBI Taxonomy" id="202772"/>
    <lineage>
        <taxon>Bacteria</taxon>
        <taxon>Pseudomonadati</taxon>
        <taxon>Pseudomonadota</taxon>
        <taxon>Gammaproteobacteria</taxon>
        <taxon>Oceanospirillales</taxon>
        <taxon>Zooshikellaceae</taxon>
        <taxon>Zooshikella</taxon>
    </lineage>
</organism>
<evidence type="ECO:0008006" key="4">
    <source>
        <dbReference type="Google" id="ProtNLM"/>
    </source>
</evidence>
<proteinExistence type="predicted"/>
<dbReference type="InterPro" id="IPR050627">
    <property type="entry name" value="Nitroreductase/BluB"/>
</dbReference>
<keyword evidence="1" id="KW-0472">Membrane</keyword>
<evidence type="ECO:0000256" key="1">
    <source>
        <dbReference type="SAM" id="Phobius"/>
    </source>
</evidence>
<gene>
    <name evidence="2" type="ORF">B9G39_18980</name>
</gene>
<dbReference type="EMBL" id="NDXW01000001">
    <property type="protein sequence ID" value="RDH45363.1"/>
    <property type="molecule type" value="Genomic_DNA"/>
</dbReference>
<feature type="transmembrane region" description="Helical" evidence="1">
    <location>
        <begin position="71"/>
        <end position="90"/>
    </location>
</feature>
<name>A0A4P9VPH7_9GAMM</name>
<dbReference type="Gene3D" id="3.40.109.10">
    <property type="entry name" value="NADH Oxidase"/>
    <property type="match status" value="2"/>
</dbReference>
<keyword evidence="3" id="KW-1185">Reference proteome</keyword>
<protein>
    <recommendedName>
        <fullName evidence="4">Nitroreductase domain-containing protein</fullName>
    </recommendedName>
</protein>
<dbReference type="SUPFAM" id="SSF55469">
    <property type="entry name" value="FMN-dependent nitroreductase-like"/>
    <property type="match status" value="2"/>
</dbReference>
<dbReference type="GO" id="GO:0016491">
    <property type="term" value="F:oxidoreductase activity"/>
    <property type="evidence" value="ECO:0007669"/>
    <property type="project" value="InterPro"/>
</dbReference>
<reference evidence="2 3" key="1">
    <citation type="submission" date="2017-04" db="EMBL/GenBank/DDBJ databases">
        <title>Draft genome sequence of Zooshikella ganghwensis VG4 isolated from Red Sea sediments.</title>
        <authorList>
            <person name="Rehman Z."/>
            <person name="Alam I."/>
            <person name="Kamau A."/>
            <person name="Bajic V."/>
            <person name="Leiknes T."/>
        </authorList>
    </citation>
    <scope>NUCLEOTIDE SEQUENCE [LARGE SCALE GENOMIC DNA]</scope>
    <source>
        <strain evidence="2 3">VG4</strain>
    </source>
</reference>
<evidence type="ECO:0000313" key="2">
    <source>
        <dbReference type="EMBL" id="RDH45363.1"/>
    </source>
</evidence>